<accession>A0A8X6U2S6</accession>
<keyword evidence="2" id="KW-1185">Reference proteome</keyword>
<proteinExistence type="predicted"/>
<organism evidence="1 2">
    <name type="scientific">Nephila pilipes</name>
    <name type="common">Giant wood spider</name>
    <name type="synonym">Nephila maculata</name>
    <dbReference type="NCBI Taxonomy" id="299642"/>
    <lineage>
        <taxon>Eukaryota</taxon>
        <taxon>Metazoa</taxon>
        <taxon>Ecdysozoa</taxon>
        <taxon>Arthropoda</taxon>
        <taxon>Chelicerata</taxon>
        <taxon>Arachnida</taxon>
        <taxon>Araneae</taxon>
        <taxon>Araneomorphae</taxon>
        <taxon>Entelegynae</taxon>
        <taxon>Araneoidea</taxon>
        <taxon>Nephilidae</taxon>
        <taxon>Nephila</taxon>
    </lineage>
</organism>
<evidence type="ECO:0000313" key="2">
    <source>
        <dbReference type="Proteomes" id="UP000887013"/>
    </source>
</evidence>
<dbReference type="Proteomes" id="UP000887013">
    <property type="component" value="Unassembled WGS sequence"/>
</dbReference>
<comment type="caution">
    <text evidence="1">The sequence shown here is derived from an EMBL/GenBank/DDBJ whole genome shotgun (WGS) entry which is preliminary data.</text>
</comment>
<dbReference type="AlphaFoldDB" id="A0A8X6U2S6"/>
<reference evidence="1" key="1">
    <citation type="submission" date="2020-08" db="EMBL/GenBank/DDBJ databases">
        <title>Multicomponent nature underlies the extraordinary mechanical properties of spider dragline silk.</title>
        <authorList>
            <person name="Kono N."/>
            <person name="Nakamura H."/>
            <person name="Mori M."/>
            <person name="Yoshida Y."/>
            <person name="Ohtoshi R."/>
            <person name="Malay A.D."/>
            <person name="Moran D.A.P."/>
            <person name="Tomita M."/>
            <person name="Numata K."/>
            <person name="Arakawa K."/>
        </authorList>
    </citation>
    <scope>NUCLEOTIDE SEQUENCE</scope>
</reference>
<name>A0A8X6U2S6_NEPPI</name>
<dbReference type="EMBL" id="BMAW01021427">
    <property type="protein sequence ID" value="GFT72780.1"/>
    <property type="molecule type" value="Genomic_DNA"/>
</dbReference>
<gene>
    <name evidence="1" type="ORF">NPIL_118321</name>
</gene>
<sequence length="110" mass="12449">MCFFCSPIGLGIIDQLLVANLTLQNILRTARSRNGKPFNKKIPKHVTFSLSNSRICMAAISNKRTTFLRNVSIYWMQILLKDEQGTQGWDSTVKSLNKPSTPDFILNTTE</sequence>
<evidence type="ECO:0000313" key="1">
    <source>
        <dbReference type="EMBL" id="GFT72780.1"/>
    </source>
</evidence>
<protein>
    <submittedName>
        <fullName evidence="1">Uncharacterized protein</fullName>
    </submittedName>
</protein>